<dbReference type="EMBL" id="CP000786">
    <property type="protein sequence ID" value="ABZ97991.1"/>
    <property type="molecule type" value="Genomic_DNA"/>
</dbReference>
<dbReference type="BioCyc" id="LBIF456481:LEPBI_RS09320-MONOMER"/>
<dbReference type="KEGG" id="lbi:LEPBI_I1888"/>
<sequence>MRNQFLKWMGRMNVGDLVTDEVWDSFLPHSFQSLSPYQWTPISVVETTWDFLQNETVTSVVDLGSGVGKFCIHLSYLSQDQFSIIGLEDRSELFQISEDLKPKWNAHGVIFRNTNFLENFPRGASHYYAFNPLYETMKGNHSIDSKKDKSAMLFLRNVQQFKNQLYQCKMGTKLITYHGFGGSVLPGFRVLVKKELPLGEWMVWERI</sequence>
<dbReference type="Proteomes" id="UP000001847">
    <property type="component" value="Chromosome I"/>
</dbReference>
<gene>
    <name evidence="1" type="ordered locus">LEPBI_I1888</name>
</gene>
<dbReference type="SUPFAM" id="SSF53335">
    <property type="entry name" value="S-adenosyl-L-methionine-dependent methyltransferases"/>
    <property type="match status" value="1"/>
</dbReference>
<proteinExistence type="predicted"/>
<evidence type="ECO:0000313" key="2">
    <source>
        <dbReference type="Proteomes" id="UP000001847"/>
    </source>
</evidence>
<accession>B0SSA1</accession>
<keyword evidence="2" id="KW-1185">Reference proteome</keyword>
<dbReference type="STRING" id="456481.LEPBI_I1888"/>
<protein>
    <recommendedName>
        <fullName evidence="3">Methyltransferase</fullName>
    </recommendedName>
</protein>
<dbReference type="HOGENOM" id="CLU_089906_0_0_12"/>
<evidence type="ECO:0000313" key="1">
    <source>
        <dbReference type="EMBL" id="ABZ97991.1"/>
    </source>
</evidence>
<organism evidence="1 2">
    <name type="scientific">Leptospira biflexa serovar Patoc (strain Patoc 1 / ATCC 23582 / Paris)</name>
    <dbReference type="NCBI Taxonomy" id="456481"/>
    <lineage>
        <taxon>Bacteria</taxon>
        <taxon>Pseudomonadati</taxon>
        <taxon>Spirochaetota</taxon>
        <taxon>Spirochaetia</taxon>
        <taxon>Leptospirales</taxon>
        <taxon>Leptospiraceae</taxon>
        <taxon>Leptospira</taxon>
    </lineage>
</organism>
<dbReference type="RefSeq" id="WP_012388869.1">
    <property type="nucleotide sequence ID" value="NC_010602.1"/>
</dbReference>
<name>B0SSA1_LEPBP</name>
<reference evidence="1 2" key="1">
    <citation type="journal article" date="2008" name="PLoS ONE">
        <title>Genome sequence of the saprophyte Leptospira biflexa provides insights into the evolution of Leptospira and the pathogenesis of leptospirosis.</title>
        <authorList>
            <person name="Picardeau M."/>
            <person name="Bulach D.M."/>
            <person name="Bouchier C."/>
            <person name="Zuerner R.L."/>
            <person name="Zidane N."/>
            <person name="Wilson P.J."/>
            <person name="Creno S."/>
            <person name="Kuczek E.S."/>
            <person name="Bommezzadri S."/>
            <person name="Davis J.C."/>
            <person name="McGrath A."/>
            <person name="Johnson M.J."/>
            <person name="Boursaux-Eude C."/>
            <person name="Seemann T."/>
            <person name="Rouy Z."/>
            <person name="Coppel R.L."/>
            <person name="Rood J.I."/>
            <person name="Lajus A."/>
            <person name="Davies J.K."/>
            <person name="Medigue C."/>
            <person name="Adler B."/>
        </authorList>
    </citation>
    <scope>NUCLEOTIDE SEQUENCE [LARGE SCALE GENOMIC DNA]</scope>
    <source>
        <strain evidence="2">Patoc 1 / ATCC 23582 / Paris</strain>
    </source>
</reference>
<dbReference type="Gene3D" id="3.40.50.150">
    <property type="entry name" value="Vaccinia Virus protein VP39"/>
    <property type="match status" value="1"/>
</dbReference>
<dbReference type="InterPro" id="IPR029063">
    <property type="entry name" value="SAM-dependent_MTases_sf"/>
</dbReference>
<dbReference type="OrthoDB" id="326274at2"/>
<dbReference type="AlphaFoldDB" id="B0SSA1"/>
<evidence type="ECO:0008006" key="3">
    <source>
        <dbReference type="Google" id="ProtNLM"/>
    </source>
</evidence>